<keyword evidence="2" id="KW-1185">Reference proteome</keyword>
<gene>
    <name evidence="1" type="ordered locus">Emin_0275</name>
</gene>
<dbReference type="Proteomes" id="UP000001029">
    <property type="component" value="Chromosome"/>
</dbReference>
<accession>B2KBT2</accession>
<dbReference type="HOGENOM" id="CLU_2805664_0_0_0"/>
<sequence length="67" mass="7841">MLSGFVVPLKALLLKFSTPSDEEREKEKQYRRSNKNLKTIQQYMKFKKGEGVNKMLMMEGIIFLSIV</sequence>
<dbReference type="RefSeq" id="WP_012414451.1">
    <property type="nucleotide sequence ID" value="NC_010644.1"/>
</dbReference>
<dbReference type="EMBL" id="CP001055">
    <property type="protein sequence ID" value="ACC97836.1"/>
    <property type="molecule type" value="Genomic_DNA"/>
</dbReference>
<name>B2KBT2_ELUMP</name>
<protein>
    <submittedName>
        <fullName evidence="1">Uncharacterized protein</fullName>
    </submittedName>
</protein>
<proteinExistence type="predicted"/>
<dbReference type="KEGG" id="emi:Emin_0275"/>
<dbReference type="AlphaFoldDB" id="B2KBT2"/>
<reference evidence="1 2" key="1">
    <citation type="journal article" date="2009" name="Appl. Environ. Microbiol.">
        <title>Genomic analysis of 'Elusimicrobium minutum,' the first cultivated representative of the phylum 'Elusimicrobia' (formerly termite group 1).</title>
        <authorList>
            <person name="Herlemann D.P.R."/>
            <person name="Geissinger O."/>
            <person name="Ikeda-Ohtsubo W."/>
            <person name="Kunin V."/>
            <person name="Sun H."/>
            <person name="Lapidus A."/>
            <person name="Hugenholtz P."/>
            <person name="Brune A."/>
        </authorList>
    </citation>
    <scope>NUCLEOTIDE SEQUENCE [LARGE SCALE GENOMIC DNA]</scope>
    <source>
        <strain evidence="1 2">Pei191</strain>
    </source>
</reference>
<evidence type="ECO:0000313" key="1">
    <source>
        <dbReference type="EMBL" id="ACC97836.1"/>
    </source>
</evidence>
<organism evidence="1 2">
    <name type="scientific">Elusimicrobium minutum (strain Pei191)</name>
    <dbReference type="NCBI Taxonomy" id="445932"/>
    <lineage>
        <taxon>Bacteria</taxon>
        <taxon>Pseudomonadati</taxon>
        <taxon>Elusimicrobiota</taxon>
        <taxon>Elusimicrobia</taxon>
        <taxon>Elusimicrobiales</taxon>
        <taxon>Elusimicrobiaceae</taxon>
        <taxon>Elusimicrobium</taxon>
    </lineage>
</organism>
<evidence type="ECO:0000313" key="2">
    <source>
        <dbReference type="Proteomes" id="UP000001029"/>
    </source>
</evidence>